<protein>
    <recommendedName>
        <fullName evidence="5">DNA/RNA-binding protein Alba-like domain-containing protein</fullName>
    </recommendedName>
</protein>
<dbReference type="Gene3D" id="3.30.110.20">
    <property type="entry name" value="Alba-like domain"/>
    <property type="match status" value="1"/>
</dbReference>
<evidence type="ECO:0000256" key="3">
    <source>
        <dbReference type="ARBA" id="ARBA00023242"/>
    </source>
</evidence>
<feature type="region of interest" description="Disordered" evidence="4">
    <location>
        <begin position="1"/>
        <end position="23"/>
    </location>
</feature>
<evidence type="ECO:0000256" key="2">
    <source>
        <dbReference type="ARBA" id="ARBA00008018"/>
    </source>
</evidence>
<accession>A0A1X2H4D2</accession>
<dbReference type="Pfam" id="PF01918">
    <property type="entry name" value="Alba"/>
    <property type="match status" value="1"/>
</dbReference>
<dbReference type="PANTHER" id="PTHR13516">
    <property type="entry name" value="RIBONUCLEASE P SUBUNIT P25"/>
    <property type="match status" value="1"/>
</dbReference>
<proteinExistence type="inferred from homology"/>
<dbReference type="OrthoDB" id="424402at2759"/>
<evidence type="ECO:0000256" key="1">
    <source>
        <dbReference type="ARBA" id="ARBA00004123"/>
    </source>
</evidence>
<dbReference type="SUPFAM" id="SSF82704">
    <property type="entry name" value="AlbA-like"/>
    <property type="match status" value="1"/>
</dbReference>
<dbReference type="OMA" id="EATSGHQ"/>
<evidence type="ECO:0000256" key="4">
    <source>
        <dbReference type="SAM" id="MobiDB-lite"/>
    </source>
</evidence>
<dbReference type="PANTHER" id="PTHR13516:SF4">
    <property type="entry name" value="FI09323P"/>
    <property type="match status" value="1"/>
</dbReference>
<gene>
    <name evidence="6" type="ORF">BCR43DRAFT_507663</name>
</gene>
<comment type="caution">
    <text evidence="6">The sequence shown here is derived from an EMBL/GenBank/DDBJ whole genome shotgun (WGS) entry which is preliminary data.</text>
</comment>
<dbReference type="EMBL" id="MCGN01000009">
    <property type="protein sequence ID" value="ORY93242.1"/>
    <property type="molecule type" value="Genomic_DNA"/>
</dbReference>
<dbReference type="InterPro" id="IPR051958">
    <property type="entry name" value="Alba-like_NAB"/>
</dbReference>
<evidence type="ECO:0000313" key="6">
    <source>
        <dbReference type="EMBL" id="ORY93242.1"/>
    </source>
</evidence>
<comment type="similarity">
    <text evidence="2">Belongs to the histone-like Alba family.</text>
</comment>
<evidence type="ECO:0000259" key="5">
    <source>
        <dbReference type="Pfam" id="PF01918"/>
    </source>
</evidence>
<keyword evidence="7" id="KW-1185">Reference proteome</keyword>
<dbReference type="Proteomes" id="UP000242180">
    <property type="component" value="Unassembled WGS sequence"/>
</dbReference>
<name>A0A1X2H4D2_SYNRA</name>
<feature type="compositionally biased region" description="Basic and acidic residues" evidence="4">
    <location>
        <begin position="1"/>
        <end position="15"/>
    </location>
</feature>
<dbReference type="STRING" id="13706.A0A1X2H4D2"/>
<reference evidence="6 7" key="1">
    <citation type="submission" date="2016-07" db="EMBL/GenBank/DDBJ databases">
        <title>Pervasive Adenine N6-methylation of Active Genes in Fungi.</title>
        <authorList>
            <consortium name="DOE Joint Genome Institute"/>
            <person name="Mondo S.J."/>
            <person name="Dannebaum R.O."/>
            <person name="Kuo R.C."/>
            <person name="Labutti K."/>
            <person name="Haridas S."/>
            <person name="Kuo A."/>
            <person name="Salamov A."/>
            <person name="Ahrendt S.R."/>
            <person name="Lipzen A."/>
            <person name="Sullivan W."/>
            <person name="Andreopoulos W.B."/>
            <person name="Clum A."/>
            <person name="Lindquist E."/>
            <person name="Daum C."/>
            <person name="Ramamoorthy G.K."/>
            <person name="Gryganskyi A."/>
            <person name="Culley D."/>
            <person name="Magnuson J.K."/>
            <person name="James T.Y."/>
            <person name="O'Malley M.A."/>
            <person name="Stajich J.E."/>
            <person name="Spatafora J.W."/>
            <person name="Visel A."/>
            <person name="Grigoriev I.V."/>
        </authorList>
    </citation>
    <scope>NUCLEOTIDE SEQUENCE [LARGE SCALE GENOMIC DNA]</scope>
    <source>
        <strain evidence="6 7">NRRL 2496</strain>
    </source>
</reference>
<keyword evidence="3" id="KW-0539">Nucleus</keyword>
<dbReference type="InParanoid" id="A0A1X2H4D2"/>
<evidence type="ECO:0000313" key="7">
    <source>
        <dbReference type="Proteomes" id="UP000242180"/>
    </source>
</evidence>
<organism evidence="6 7">
    <name type="scientific">Syncephalastrum racemosum</name>
    <name type="common">Filamentous fungus</name>
    <dbReference type="NCBI Taxonomy" id="13706"/>
    <lineage>
        <taxon>Eukaryota</taxon>
        <taxon>Fungi</taxon>
        <taxon>Fungi incertae sedis</taxon>
        <taxon>Mucoromycota</taxon>
        <taxon>Mucoromycotina</taxon>
        <taxon>Mucoromycetes</taxon>
        <taxon>Mucorales</taxon>
        <taxon>Syncephalastraceae</taxon>
        <taxon>Syncephalastrum</taxon>
    </lineage>
</organism>
<dbReference type="AlphaFoldDB" id="A0A1X2H4D2"/>
<dbReference type="GO" id="GO:0005634">
    <property type="term" value="C:nucleus"/>
    <property type="evidence" value="ECO:0007669"/>
    <property type="project" value="UniProtKB-SubCell"/>
</dbReference>
<dbReference type="InterPro" id="IPR002775">
    <property type="entry name" value="DNA/RNA-bd_Alba-like"/>
</dbReference>
<feature type="domain" description="DNA/RNA-binding protein Alba-like" evidence="5">
    <location>
        <begin position="23"/>
        <end position="88"/>
    </location>
</feature>
<dbReference type="GO" id="GO:0003723">
    <property type="term" value="F:RNA binding"/>
    <property type="evidence" value="ECO:0007669"/>
    <property type="project" value="TreeGrafter"/>
</dbReference>
<dbReference type="InterPro" id="IPR036882">
    <property type="entry name" value="Alba-like_dom_sf"/>
</dbReference>
<comment type="subcellular location">
    <subcellularLocation>
        <location evidence="1">Nucleus</location>
    </subcellularLocation>
</comment>
<sequence length="143" mass="15916">MILVEDYRRKEKSEPELPAPADNEIRCSTNGKINRYVEVAIQMLKEQGKQSVVVVGKGATVQKAVTVVEIVKRRLEGTLHQYTQLGSVSTNEHWDPVKGKELDRITVEKKQPVIIIHLSFAAIPDLEGTSGYQAPTGNDIYTS</sequence>